<gene>
    <name evidence="5" type="primary">dinG_1</name>
    <name evidence="5" type="ORF">VST7929_01420</name>
</gene>
<protein>
    <submittedName>
        <fullName evidence="5">3'-5' exonuclease DinG</fullName>
        <ecNumber evidence="5">3.1.-.-</ecNumber>
    </submittedName>
</protein>
<evidence type="ECO:0000256" key="2">
    <source>
        <dbReference type="ARBA" id="ARBA00022801"/>
    </source>
</evidence>
<dbReference type="Gene3D" id="3.30.420.10">
    <property type="entry name" value="Ribonuclease H-like superfamily/Ribonuclease H"/>
    <property type="match status" value="1"/>
</dbReference>
<dbReference type="GO" id="GO:0004527">
    <property type="term" value="F:exonuclease activity"/>
    <property type="evidence" value="ECO:0007669"/>
    <property type="project" value="UniProtKB-KW"/>
</dbReference>
<dbReference type="InterPro" id="IPR012337">
    <property type="entry name" value="RNaseH-like_sf"/>
</dbReference>
<dbReference type="InterPro" id="IPR036397">
    <property type="entry name" value="RNaseH_sf"/>
</dbReference>
<evidence type="ECO:0000256" key="3">
    <source>
        <dbReference type="ARBA" id="ARBA00022839"/>
    </source>
</evidence>
<dbReference type="CDD" id="cd06127">
    <property type="entry name" value="DEDDh"/>
    <property type="match status" value="1"/>
</dbReference>
<comment type="caution">
    <text evidence="5">The sequence shown here is derived from an EMBL/GenBank/DDBJ whole genome shotgun (WGS) entry which is preliminary data.</text>
</comment>
<dbReference type="EMBL" id="CAKLDI010000001">
    <property type="protein sequence ID" value="CAH0533550.1"/>
    <property type="molecule type" value="Genomic_DNA"/>
</dbReference>
<dbReference type="PANTHER" id="PTHR30231">
    <property type="entry name" value="DNA POLYMERASE III SUBUNIT EPSILON"/>
    <property type="match status" value="1"/>
</dbReference>
<keyword evidence="2 5" id="KW-0378">Hydrolase</keyword>
<evidence type="ECO:0000256" key="1">
    <source>
        <dbReference type="ARBA" id="ARBA00022722"/>
    </source>
</evidence>
<feature type="domain" description="Exonuclease" evidence="4">
    <location>
        <begin position="57"/>
        <end position="238"/>
    </location>
</feature>
<evidence type="ECO:0000313" key="5">
    <source>
        <dbReference type="EMBL" id="CAH0533550.1"/>
    </source>
</evidence>
<dbReference type="RefSeq" id="WP_237465989.1">
    <property type="nucleotide sequence ID" value="NZ_CAKLDI010000001.1"/>
</dbReference>
<dbReference type="Pfam" id="PF00929">
    <property type="entry name" value="RNase_T"/>
    <property type="match status" value="1"/>
</dbReference>
<evidence type="ECO:0000259" key="4">
    <source>
        <dbReference type="SMART" id="SM00479"/>
    </source>
</evidence>
<reference evidence="5" key="1">
    <citation type="submission" date="2021-11" db="EMBL/GenBank/DDBJ databases">
        <authorList>
            <person name="Rodrigo-Torres L."/>
            <person name="Arahal R. D."/>
            <person name="Lucena T."/>
        </authorList>
    </citation>
    <scope>NUCLEOTIDE SEQUENCE</scope>
    <source>
        <strain evidence="5">CECT 7929</strain>
    </source>
</reference>
<dbReference type="NCBIfam" id="NF006602">
    <property type="entry name" value="PRK09146.1"/>
    <property type="match status" value="1"/>
</dbReference>
<evidence type="ECO:0000313" key="6">
    <source>
        <dbReference type="Proteomes" id="UP000838672"/>
    </source>
</evidence>
<dbReference type="SUPFAM" id="SSF53098">
    <property type="entry name" value="Ribonuclease H-like"/>
    <property type="match status" value="1"/>
</dbReference>
<keyword evidence="3 5" id="KW-0269">Exonuclease</keyword>
<organism evidence="5 6">
    <name type="scientific">Vibrio stylophorae</name>
    <dbReference type="NCBI Taxonomy" id="659351"/>
    <lineage>
        <taxon>Bacteria</taxon>
        <taxon>Pseudomonadati</taxon>
        <taxon>Pseudomonadota</taxon>
        <taxon>Gammaproteobacteria</taxon>
        <taxon>Vibrionales</taxon>
        <taxon>Vibrionaceae</taxon>
        <taxon>Vibrio</taxon>
    </lineage>
</organism>
<name>A0ABN8DUE9_9VIBR</name>
<dbReference type="SMART" id="SM00479">
    <property type="entry name" value="EXOIII"/>
    <property type="match status" value="1"/>
</dbReference>
<sequence length="248" mass="28002">MSWFGYIDPNAPLIDTQWTPDWPKRFNELAEQAKDPRLKAFYGAGQVSGDTPLNEVPFVALDFETTGLHPIDDEILTIGLVPFTPSRILCKDSAHWVVNPHRPLNEESVVIHGITDTEVKNAPDLNVILDQVLAALAGKVVVVHYKSIERQFLYQALLKRLGEGIEFPVVDTLDIEAAVQQRLCAGFWNWLKRKRRASVRLGRARARYGLPVYQPHHALTDALATAELLQAQLAYHYESDAKLSDIWQ</sequence>
<dbReference type="EC" id="3.1.-.-" evidence="5"/>
<proteinExistence type="predicted"/>
<dbReference type="InterPro" id="IPR013520">
    <property type="entry name" value="Ribonucl_H"/>
</dbReference>
<keyword evidence="6" id="KW-1185">Reference proteome</keyword>
<dbReference type="PANTHER" id="PTHR30231:SF4">
    <property type="entry name" value="PROTEIN NEN2"/>
    <property type="match status" value="1"/>
</dbReference>
<dbReference type="Proteomes" id="UP000838672">
    <property type="component" value="Unassembled WGS sequence"/>
</dbReference>
<accession>A0ABN8DUE9</accession>
<keyword evidence="1" id="KW-0540">Nuclease</keyword>